<protein>
    <submittedName>
        <fullName evidence="2">Sterol-binding protein</fullName>
    </submittedName>
</protein>
<proteinExistence type="predicted"/>
<dbReference type="AlphaFoldDB" id="A0A3A9Z123"/>
<evidence type="ECO:0000313" key="3">
    <source>
        <dbReference type="Proteomes" id="UP000281726"/>
    </source>
</evidence>
<dbReference type="InterPro" id="IPR036527">
    <property type="entry name" value="SCP2_sterol-bd_dom_sf"/>
</dbReference>
<organism evidence="2 3">
    <name type="scientific">Micromonospora endolithica</name>
    <dbReference type="NCBI Taxonomy" id="230091"/>
    <lineage>
        <taxon>Bacteria</taxon>
        <taxon>Bacillati</taxon>
        <taxon>Actinomycetota</taxon>
        <taxon>Actinomycetes</taxon>
        <taxon>Micromonosporales</taxon>
        <taxon>Micromonosporaceae</taxon>
        <taxon>Micromonospora</taxon>
    </lineage>
</organism>
<sequence length="124" mass="13963">MVDATTRFFEDLDRRGFEPLLAKSFGTLRFDLHEGARTTHWTIKVDRGRIDVSQEDLEADTVVGTSPDLFEDMAAGREQGIAAILRGDMTVAGDPRLLVQVERLFPGHPDARGPRRRFSHEEVV</sequence>
<feature type="domain" description="SCP2" evidence="1">
    <location>
        <begin position="18"/>
        <end position="105"/>
    </location>
</feature>
<evidence type="ECO:0000259" key="1">
    <source>
        <dbReference type="Pfam" id="PF02036"/>
    </source>
</evidence>
<name>A0A3A9Z123_9ACTN</name>
<accession>A0A3A9Z123</accession>
<dbReference type="OrthoDB" id="3382099at2"/>
<evidence type="ECO:0000313" key="2">
    <source>
        <dbReference type="EMBL" id="RKN42071.1"/>
    </source>
</evidence>
<comment type="caution">
    <text evidence="2">The sequence shown here is derived from an EMBL/GenBank/DDBJ whole genome shotgun (WGS) entry which is preliminary data.</text>
</comment>
<reference evidence="2 3" key="1">
    <citation type="journal article" date="2004" name="Syst. Appl. Microbiol.">
        <title>Cryptoendolithic actinomycetes from antarctic sandstone rock samples: Micromonospora endolithica sp. nov. and two isolates related to Micromonospora coerulea Jensen 1932.</title>
        <authorList>
            <person name="Hirsch P."/>
            <person name="Mevs U."/>
            <person name="Kroppenstedt R.M."/>
            <person name="Schumann P."/>
            <person name="Stackebrandt E."/>
        </authorList>
    </citation>
    <scope>NUCLEOTIDE SEQUENCE [LARGE SCALE GENOMIC DNA]</scope>
    <source>
        <strain evidence="2 3">JCM 12677</strain>
    </source>
</reference>
<dbReference type="Gene3D" id="3.30.1050.10">
    <property type="entry name" value="SCP2 sterol-binding domain"/>
    <property type="match status" value="1"/>
</dbReference>
<gene>
    <name evidence="2" type="ORF">D7223_23285</name>
</gene>
<dbReference type="SUPFAM" id="SSF55718">
    <property type="entry name" value="SCP-like"/>
    <property type="match status" value="1"/>
</dbReference>
<dbReference type="InterPro" id="IPR003033">
    <property type="entry name" value="SCP2_sterol-bd_dom"/>
</dbReference>
<dbReference type="EMBL" id="RBAK01000010">
    <property type="protein sequence ID" value="RKN42071.1"/>
    <property type="molecule type" value="Genomic_DNA"/>
</dbReference>
<dbReference type="RefSeq" id="WP_120730564.1">
    <property type="nucleotide sequence ID" value="NZ_RBAK01000010.1"/>
</dbReference>
<keyword evidence="3" id="KW-1185">Reference proteome</keyword>
<dbReference type="Pfam" id="PF02036">
    <property type="entry name" value="SCP2"/>
    <property type="match status" value="1"/>
</dbReference>
<dbReference type="Proteomes" id="UP000281726">
    <property type="component" value="Unassembled WGS sequence"/>
</dbReference>